<proteinExistence type="predicted"/>
<evidence type="ECO:0000256" key="1">
    <source>
        <dbReference type="SAM" id="MobiDB-lite"/>
    </source>
</evidence>
<name>A0A5N6KQC6_9ROSI</name>
<keyword evidence="3" id="KW-1185">Reference proteome</keyword>
<protein>
    <submittedName>
        <fullName evidence="2">Uncharacterized protein</fullName>
    </submittedName>
</protein>
<dbReference type="AlphaFoldDB" id="A0A5N6KQC6"/>
<gene>
    <name evidence="2" type="ORF">FH972_021800</name>
</gene>
<sequence length="238" mass="24143">MASPAYTNRTCTTGCTSFDLKYSNCKFARLGTLVQCVCLFGGDPTIYTGALNACTVCNLDGLGGNDLSLYQKWAVVCNEYANQGDEAAENLADYSDPDRLTEVFSSTLLPQLQAQNLVTATPTVGIIDLGATDGSSPIPTSADGSTTLAGVTTTGGEVSSTETQVTTGIATTGGTSTSLASSSDSAVMTTAMQSTSPSGTTAVSPATTSGAAVGPVQMQPIVSHLALLGIIGVALRWL</sequence>
<accession>A0A5N6KQC6</accession>
<evidence type="ECO:0000313" key="2">
    <source>
        <dbReference type="EMBL" id="KAB8338856.1"/>
    </source>
</evidence>
<dbReference type="Proteomes" id="UP000327013">
    <property type="component" value="Unassembled WGS sequence"/>
</dbReference>
<dbReference type="EMBL" id="VIBQ01000010">
    <property type="protein sequence ID" value="KAB8338856.1"/>
    <property type="molecule type" value="Genomic_DNA"/>
</dbReference>
<organism evidence="2 3">
    <name type="scientific">Carpinus fangiana</name>
    <dbReference type="NCBI Taxonomy" id="176857"/>
    <lineage>
        <taxon>Eukaryota</taxon>
        <taxon>Viridiplantae</taxon>
        <taxon>Streptophyta</taxon>
        <taxon>Embryophyta</taxon>
        <taxon>Tracheophyta</taxon>
        <taxon>Spermatophyta</taxon>
        <taxon>Magnoliopsida</taxon>
        <taxon>eudicotyledons</taxon>
        <taxon>Gunneridae</taxon>
        <taxon>Pentapetalae</taxon>
        <taxon>rosids</taxon>
        <taxon>fabids</taxon>
        <taxon>Fagales</taxon>
        <taxon>Betulaceae</taxon>
        <taxon>Carpinus</taxon>
    </lineage>
</organism>
<evidence type="ECO:0000313" key="3">
    <source>
        <dbReference type="Proteomes" id="UP000327013"/>
    </source>
</evidence>
<reference evidence="2 3" key="1">
    <citation type="submission" date="2019-06" db="EMBL/GenBank/DDBJ databases">
        <title>A chromosomal-level reference genome of Carpinus fangiana (Coryloideae, Betulaceae).</title>
        <authorList>
            <person name="Yang X."/>
            <person name="Wang Z."/>
            <person name="Zhang L."/>
            <person name="Hao G."/>
            <person name="Liu J."/>
            <person name="Yang Y."/>
        </authorList>
    </citation>
    <scope>NUCLEOTIDE SEQUENCE [LARGE SCALE GENOMIC DNA]</scope>
    <source>
        <strain evidence="2">Cfa_2016G</strain>
        <tissue evidence="2">Leaf</tissue>
    </source>
</reference>
<feature type="compositionally biased region" description="Low complexity" evidence="1">
    <location>
        <begin position="150"/>
        <end position="163"/>
    </location>
</feature>
<comment type="caution">
    <text evidence="2">The sequence shown here is derived from an EMBL/GenBank/DDBJ whole genome shotgun (WGS) entry which is preliminary data.</text>
</comment>
<feature type="compositionally biased region" description="Polar residues" evidence="1">
    <location>
        <begin position="137"/>
        <end position="149"/>
    </location>
</feature>
<feature type="region of interest" description="Disordered" evidence="1">
    <location>
        <begin position="137"/>
        <end position="163"/>
    </location>
</feature>